<name>A0A5B7DRC9_PORTR</name>
<accession>A0A5B7DRC9</accession>
<sequence>MRVFVSTLAAVILLQDGQPRPSPSPYLTPTSTSPAPLPASIPASSPVCTSTCFPTTSLSLPRSPPSGLPPPDLPCVFSPPCGRILIKVSFLCCLW</sequence>
<organism evidence="3 4">
    <name type="scientific">Portunus trituberculatus</name>
    <name type="common">Swimming crab</name>
    <name type="synonym">Neptunus trituberculatus</name>
    <dbReference type="NCBI Taxonomy" id="210409"/>
    <lineage>
        <taxon>Eukaryota</taxon>
        <taxon>Metazoa</taxon>
        <taxon>Ecdysozoa</taxon>
        <taxon>Arthropoda</taxon>
        <taxon>Crustacea</taxon>
        <taxon>Multicrustacea</taxon>
        <taxon>Malacostraca</taxon>
        <taxon>Eumalacostraca</taxon>
        <taxon>Eucarida</taxon>
        <taxon>Decapoda</taxon>
        <taxon>Pleocyemata</taxon>
        <taxon>Brachyura</taxon>
        <taxon>Eubrachyura</taxon>
        <taxon>Portunoidea</taxon>
        <taxon>Portunidae</taxon>
        <taxon>Portuninae</taxon>
        <taxon>Portunus</taxon>
    </lineage>
</organism>
<reference evidence="3 4" key="1">
    <citation type="submission" date="2019-05" db="EMBL/GenBank/DDBJ databases">
        <title>Another draft genome of Portunus trituberculatus and its Hox gene families provides insights of decapod evolution.</title>
        <authorList>
            <person name="Jeong J.-H."/>
            <person name="Song I."/>
            <person name="Kim S."/>
            <person name="Choi T."/>
            <person name="Kim D."/>
            <person name="Ryu S."/>
            <person name="Kim W."/>
        </authorList>
    </citation>
    <scope>NUCLEOTIDE SEQUENCE [LARGE SCALE GENOMIC DNA]</scope>
    <source>
        <tissue evidence="3">Muscle</tissue>
    </source>
</reference>
<evidence type="ECO:0000313" key="3">
    <source>
        <dbReference type="EMBL" id="MPC23968.1"/>
    </source>
</evidence>
<dbReference type="AlphaFoldDB" id="A0A5B7DRC9"/>
<keyword evidence="4" id="KW-1185">Reference proteome</keyword>
<feature type="signal peptide" evidence="2">
    <location>
        <begin position="1"/>
        <end position="19"/>
    </location>
</feature>
<dbReference type="EMBL" id="VSRR010001273">
    <property type="protein sequence ID" value="MPC23968.1"/>
    <property type="molecule type" value="Genomic_DNA"/>
</dbReference>
<comment type="caution">
    <text evidence="3">The sequence shown here is derived from an EMBL/GenBank/DDBJ whole genome shotgun (WGS) entry which is preliminary data.</text>
</comment>
<evidence type="ECO:0000256" key="1">
    <source>
        <dbReference type="SAM" id="MobiDB-lite"/>
    </source>
</evidence>
<proteinExistence type="predicted"/>
<protein>
    <submittedName>
        <fullName evidence="3">Uncharacterized protein</fullName>
    </submittedName>
</protein>
<dbReference type="Proteomes" id="UP000324222">
    <property type="component" value="Unassembled WGS sequence"/>
</dbReference>
<evidence type="ECO:0000313" key="4">
    <source>
        <dbReference type="Proteomes" id="UP000324222"/>
    </source>
</evidence>
<gene>
    <name evidence="3" type="ORF">E2C01_017037</name>
</gene>
<feature type="chain" id="PRO_5022682265" evidence="2">
    <location>
        <begin position="20"/>
        <end position="95"/>
    </location>
</feature>
<feature type="region of interest" description="Disordered" evidence="1">
    <location>
        <begin position="16"/>
        <end position="42"/>
    </location>
</feature>
<feature type="compositionally biased region" description="Low complexity" evidence="1">
    <location>
        <begin position="27"/>
        <end position="42"/>
    </location>
</feature>
<keyword evidence="2" id="KW-0732">Signal</keyword>
<evidence type="ECO:0000256" key="2">
    <source>
        <dbReference type="SAM" id="SignalP"/>
    </source>
</evidence>